<dbReference type="GO" id="GO:0004842">
    <property type="term" value="F:ubiquitin-protein transferase activity"/>
    <property type="evidence" value="ECO:0007669"/>
    <property type="project" value="InterPro"/>
</dbReference>
<keyword evidence="3" id="KW-0349">Heme</keyword>
<comment type="caution">
    <text evidence="6">The sequence shown here is derived from an EMBL/GenBank/DDBJ whole genome shotgun (WGS) entry which is preliminary data.</text>
</comment>
<dbReference type="Proteomes" id="UP000789595">
    <property type="component" value="Unassembled WGS sequence"/>
</dbReference>
<feature type="compositionally biased region" description="Low complexity" evidence="4">
    <location>
        <begin position="114"/>
        <end position="125"/>
    </location>
</feature>
<dbReference type="GO" id="GO:0009055">
    <property type="term" value="F:electron transfer activity"/>
    <property type="evidence" value="ECO:0007669"/>
    <property type="project" value="InterPro"/>
</dbReference>
<evidence type="ECO:0000256" key="2">
    <source>
        <dbReference type="ARBA" id="ARBA00023004"/>
    </source>
</evidence>
<evidence type="ECO:0000313" key="7">
    <source>
        <dbReference type="Proteomes" id="UP000789595"/>
    </source>
</evidence>
<gene>
    <name evidence="6" type="ORF">PECAL_4P19040</name>
</gene>
<keyword evidence="2 3" id="KW-0408">Iron</keyword>
<dbReference type="InterPro" id="IPR031127">
    <property type="entry name" value="E3_UB_ligase_RBR"/>
</dbReference>
<sequence length="631" mass="66150">MATGWYGRSVAAASLTRLPRGICCGVCGLTEPTPDSTEDGPADTAAAWATMTRHVLETHCTPCCVCGEAAGGLIELRTGTLAPWVRRSRAPSALHALRARRRTQQRDRDRLERAQAAPAPPRARAVGATRGGVSLRRVPTRATPAPGLAVSSSATPFAGMSPLAAARARREAAVAGAPAPRLRDRLRAQYAAERDVVDLTAPHPAELAGLAVLERGPPPRRARRDAAVYYDLTAQRPASAVPRARTQCAHCACERCARETATRALNSDDGRVACPAEGCQASLSLETLAALLPPEENQAARNRPAFDCVACGERVARRDTIALHRQLPYHHALALAPPPPPANVGGQASACDMCAPCAARWLEIQARDGAIYTRCPTPGCKTPLPREALELLLEPEAYQAHLARARRSYEQRLRDLQARTAAGSNDDDDGTAAFLAWAGDSTRACPECHVLIYRSEGCAHMSCACGAEFNWDSAERVGGSSAAPPPTAPGARRAVGAEDIAALLPPAFPDTLAGVGLLPGGSARRRPAQLGGATVSALDLELERARSRALQQELDRTRARLRQIGATAAAVTAVSPAAGPTPPPVFAPALADSGLVVSNPAAAAEAPPAPPPRRSKRAAAAQSPAAPKKRR</sequence>
<dbReference type="PROSITE" id="PS00028">
    <property type="entry name" value="ZINC_FINGER_C2H2_1"/>
    <property type="match status" value="1"/>
</dbReference>
<organism evidence="6 7">
    <name type="scientific">Pelagomonas calceolata</name>
    <dbReference type="NCBI Taxonomy" id="35677"/>
    <lineage>
        <taxon>Eukaryota</taxon>
        <taxon>Sar</taxon>
        <taxon>Stramenopiles</taxon>
        <taxon>Ochrophyta</taxon>
        <taxon>Pelagophyceae</taxon>
        <taxon>Pelagomonadales</taxon>
        <taxon>Pelagomonadaceae</taxon>
        <taxon>Pelagomonas</taxon>
    </lineage>
</organism>
<dbReference type="InterPro" id="IPR009056">
    <property type="entry name" value="Cyt_c-like_dom"/>
</dbReference>
<reference evidence="6" key="1">
    <citation type="submission" date="2021-11" db="EMBL/GenBank/DDBJ databases">
        <authorList>
            <consortium name="Genoscope - CEA"/>
            <person name="William W."/>
        </authorList>
    </citation>
    <scope>NUCLEOTIDE SEQUENCE</scope>
</reference>
<evidence type="ECO:0000256" key="1">
    <source>
        <dbReference type="ARBA" id="ARBA00022723"/>
    </source>
</evidence>
<evidence type="ECO:0000256" key="3">
    <source>
        <dbReference type="PROSITE-ProRule" id="PRU00433"/>
    </source>
</evidence>
<protein>
    <recommendedName>
        <fullName evidence="5">Cytochrome c domain-containing protein</fullName>
    </recommendedName>
</protein>
<feature type="domain" description="Cytochrome c" evidence="5">
    <location>
        <begin position="425"/>
        <end position="541"/>
    </location>
</feature>
<evidence type="ECO:0000259" key="5">
    <source>
        <dbReference type="PROSITE" id="PS51007"/>
    </source>
</evidence>
<dbReference type="SUPFAM" id="SSF57850">
    <property type="entry name" value="RING/U-box"/>
    <property type="match status" value="1"/>
</dbReference>
<feature type="compositionally biased region" description="Low complexity" evidence="4">
    <location>
        <begin position="618"/>
        <end position="631"/>
    </location>
</feature>
<dbReference type="GO" id="GO:0046872">
    <property type="term" value="F:metal ion binding"/>
    <property type="evidence" value="ECO:0007669"/>
    <property type="project" value="UniProtKB-KW"/>
</dbReference>
<evidence type="ECO:0000313" key="6">
    <source>
        <dbReference type="EMBL" id="CAH0374607.1"/>
    </source>
</evidence>
<dbReference type="PROSITE" id="PS51007">
    <property type="entry name" value="CYTC"/>
    <property type="match status" value="1"/>
</dbReference>
<name>A0A8J2SVG3_9STRA</name>
<proteinExistence type="predicted"/>
<evidence type="ECO:0000256" key="4">
    <source>
        <dbReference type="SAM" id="MobiDB-lite"/>
    </source>
</evidence>
<dbReference type="Gene3D" id="3.30.40.10">
    <property type="entry name" value="Zinc/RING finger domain, C3HC4 (zinc finger)"/>
    <property type="match status" value="1"/>
</dbReference>
<dbReference type="OrthoDB" id="1431934at2759"/>
<feature type="region of interest" description="Disordered" evidence="4">
    <location>
        <begin position="601"/>
        <end position="631"/>
    </location>
</feature>
<dbReference type="InterPro" id="IPR013083">
    <property type="entry name" value="Znf_RING/FYVE/PHD"/>
</dbReference>
<dbReference type="EMBL" id="CAKKNE010000004">
    <property type="protein sequence ID" value="CAH0374607.1"/>
    <property type="molecule type" value="Genomic_DNA"/>
</dbReference>
<dbReference type="InterPro" id="IPR013087">
    <property type="entry name" value="Znf_C2H2_type"/>
</dbReference>
<keyword evidence="7" id="KW-1185">Reference proteome</keyword>
<dbReference type="CDD" id="cd20336">
    <property type="entry name" value="Rcat_RBR"/>
    <property type="match status" value="1"/>
</dbReference>
<keyword evidence="1 3" id="KW-0479">Metal-binding</keyword>
<feature type="region of interest" description="Disordered" evidence="4">
    <location>
        <begin position="95"/>
        <end position="128"/>
    </location>
</feature>
<feature type="compositionally biased region" description="Basic and acidic residues" evidence="4">
    <location>
        <begin position="104"/>
        <end position="113"/>
    </location>
</feature>
<dbReference type="GO" id="GO:0016567">
    <property type="term" value="P:protein ubiquitination"/>
    <property type="evidence" value="ECO:0007669"/>
    <property type="project" value="InterPro"/>
</dbReference>
<dbReference type="AlphaFoldDB" id="A0A8J2SVG3"/>
<dbReference type="PANTHER" id="PTHR11685">
    <property type="entry name" value="RBR FAMILY RING FINGER AND IBR DOMAIN-CONTAINING"/>
    <property type="match status" value="1"/>
</dbReference>
<dbReference type="GO" id="GO:0020037">
    <property type="term" value="F:heme binding"/>
    <property type="evidence" value="ECO:0007669"/>
    <property type="project" value="InterPro"/>
</dbReference>
<accession>A0A8J2SVG3</accession>
<dbReference type="Gene3D" id="1.20.120.1750">
    <property type="match status" value="1"/>
</dbReference>